<comment type="caution">
    <text evidence="2">The sequence shown here is derived from an EMBL/GenBank/DDBJ whole genome shotgun (WGS) entry which is preliminary data.</text>
</comment>
<keyword evidence="3" id="KW-1185">Reference proteome</keyword>
<dbReference type="Pfam" id="PF14216">
    <property type="entry name" value="DUF4326"/>
    <property type="match status" value="1"/>
</dbReference>
<gene>
    <name evidence="2" type="ORF">GCM10009425_45920</name>
</gene>
<dbReference type="Proteomes" id="UP000616499">
    <property type="component" value="Unassembled WGS sequence"/>
</dbReference>
<dbReference type="EMBL" id="BMNW01000017">
    <property type="protein sequence ID" value="GGM30137.1"/>
    <property type="molecule type" value="Genomic_DNA"/>
</dbReference>
<feature type="domain" description="DUF4326" evidence="1">
    <location>
        <begin position="12"/>
        <end position="88"/>
    </location>
</feature>
<proteinExistence type="predicted"/>
<accession>A0ABQ2H2Y2</accession>
<evidence type="ECO:0000313" key="2">
    <source>
        <dbReference type="EMBL" id="GGM30137.1"/>
    </source>
</evidence>
<protein>
    <recommendedName>
        <fullName evidence="1">DUF4326 domain-containing protein</fullName>
    </recommendedName>
</protein>
<reference evidence="3" key="1">
    <citation type="journal article" date="2019" name="Int. J. Syst. Evol. Microbiol.">
        <title>The Global Catalogue of Microorganisms (GCM) 10K type strain sequencing project: providing services to taxonomists for standard genome sequencing and annotation.</title>
        <authorList>
            <consortium name="The Broad Institute Genomics Platform"/>
            <consortium name="The Broad Institute Genome Sequencing Center for Infectious Disease"/>
            <person name="Wu L."/>
            <person name="Ma J."/>
        </authorList>
    </citation>
    <scope>NUCLEOTIDE SEQUENCE [LARGE SCALE GENOMIC DNA]</scope>
    <source>
        <strain evidence="3">JCM 13501</strain>
    </source>
</reference>
<sequence>MNELPARIQLRRTKGWRLPEGAVRVARPGKWGNPFSVAEHGREEAIALFSAYLDQQLAAGTLDITELRGKALACWCRLDEACHADVLIRMANRKGPS</sequence>
<evidence type="ECO:0000313" key="3">
    <source>
        <dbReference type="Proteomes" id="UP000616499"/>
    </source>
</evidence>
<organism evidence="2 3">
    <name type="scientific">Pseudomonas asuensis</name>
    <dbReference type="NCBI Taxonomy" id="1825787"/>
    <lineage>
        <taxon>Bacteria</taxon>
        <taxon>Pseudomonadati</taxon>
        <taxon>Pseudomonadota</taxon>
        <taxon>Gammaproteobacteria</taxon>
        <taxon>Pseudomonadales</taxon>
        <taxon>Pseudomonadaceae</taxon>
        <taxon>Pseudomonas</taxon>
    </lineage>
</organism>
<dbReference type="RefSeq" id="WP_229685463.1">
    <property type="nucleotide sequence ID" value="NZ_BMNW01000017.1"/>
</dbReference>
<name>A0ABQ2H2Y2_9PSED</name>
<dbReference type="InterPro" id="IPR025475">
    <property type="entry name" value="DUF4326"/>
</dbReference>
<evidence type="ECO:0000259" key="1">
    <source>
        <dbReference type="Pfam" id="PF14216"/>
    </source>
</evidence>